<dbReference type="Gene3D" id="1.10.10.10">
    <property type="entry name" value="Winged helix-like DNA-binding domain superfamily/Winged helix DNA-binding domain"/>
    <property type="match status" value="1"/>
</dbReference>
<dbReference type="Proteomes" id="UP000232638">
    <property type="component" value="Chromosome"/>
</dbReference>
<dbReference type="KEGG" id="tsy:THSYN_12405"/>
<sequence length="74" mass="8460">MTEEEILTLQDLSVYLKIAEKTLYGYAQKGTIPGIKIGSAWRFRKADIDAWLEDRRKLTESSRRPAKKPGGEHP</sequence>
<dbReference type="InterPro" id="IPR010093">
    <property type="entry name" value="SinI_DNA-bd"/>
</dbReference>
<evidence type="ECO:0000313" key="3">
    <source>
        <dbReference type="Proteomes" id="UP000232638"/>
    </source>
</evidence>
<dbReference type="InterPro" id="IPR009061">
    <property type="entry name" value="DNA-bd_dom_put_sf"/>
</dbReference>
<proteinExistence type="predicted"/>
<evidence type="ECO:0000259" key="1">
    <source>
        <dbReference type="Pfam" id="PF12728"/>
    </source>
</evidence>
<dbReference type="Pfam" id="PF12728">
    <property type="entry name" value="HTH_17"/>
    <property type="match status" value="1"/>
</dbReference>
<dbReference type="OrthoDB" id="9805928at2"/>
<dbReference type="AlphaFoldDB" id="A0A2K8U806"/>
<reference evidence="2 3" key="1">
    <citation type="submission" date="2017-03" db="EMBL/GenBank/DDBJ databases">
        <title>Complete genome sequence of Candidatus 'Thiodictyon syntrophicum' sp. nov. strain Cad16T, a photolithoautotroph purple sulfur bacterium isolated from an alpine meromictic lake.</title>
        <authorList>
            <person name="Luedin S.M."/>
            <person name="Pothier J.F."/>
            <person name="Danza F."/>
            <person name="Storelli N."/>
            <person name="Wittwer M."/>
            <person name="Tonolla M."/>
        </authorList>
    </citation>
    <scope>NUCLEOTIDE SEQUENCE [LARGE SCALE GENOMIC DNA]</scope>
    <source>
        <strain evidence="2 3">Cad16T</strain>
    </source>
</reference>
<name>A0A2K8U806_9GAMM</name>
<gene>
    <name evidence="2" type="ORF">THSYN_12405</name>
</gene>
<protein>
    <submittedName>
        <fullName evidence="2">DNA-binding protein</fullName>
    </submittedName>
</protein>
<dbReference type="InterPro" id="IPR036388">
    <property type="entry name" value="WH-like_DNA-bd_sf"/>
</dbReference>
<organism evidence="2 3">
    <name type="scientific">Candidatus Thiodictyon syntrophicum</name>
    <dbReference type="NCBI Taxonomy" id="1166950"/>
    <lineage>
        <taxon>Bacteria</taxon>
        <taxon>Pseudomonadati</taxon>
        <taxon>Pseudomonadota</taxon>
        <taxon>Gammaproteobacteria</taxon>
        <taxon>Chromatiales</taxon>
        <taxon>Chromatiaceae</taxon>
        <taxon>Thiodictyon</taxon>
    </lineage>
</organism>
<dbReference type="NCBIfam" id="TIGR01764">
    <property type="entry name" value="excise"/>
    <property type="match status" value="1"/>
</dbReference>
<dbReference type="EMBL" id="CP020370">
    <property type="protein sequence ID" value="AUB81684.1"/>
    <property type="molecule type" value="Genomic_DNA"/>
</dbReference>
<dbReference type="SUPFAM" id="SSF46955">
    <property type="entry name" value="Putative DNA-binding domain"/>
    <property type="match status" value="1"/>
</dbReference>
<evidence type="ECO:0000313" key="2">
    <source>
        <dbReference type="EMBL" id="AUB81684.1"/>
    </source>
</evidence>
<keyword evidence="3" id="KW-1185">Reference proteome</keyword>
<dbReference type="GO" id="GO:0003677">
    <property type="term" value="F:DNA binding"/>
    <property type="evidence" value="ECO:0007669"/>
    <property type="project" value="UniProtKB-KW"/>
</dbReference>
<dbReference type="InterPro" id="IPR041657">
    <property type="entry name" value="HTH_17"/>
</dbReference>
<accession>A0A2K8U806</accession>
<dbReference type="RefSeq" id="WP_100919444.1">
    <property type="nucleotide sequence ID" value="NZ_CP020370.1"/>
</dbReference>
<feature type="domain" description="Helix-turn-helix" evidence="1">
    <location>
        <begin position="7"/>
        <end position="56"/>
    </location>
</feature>
<keyword evidence="2" id="KW-0238">DNA-binding</keyword>